<feature type="compositionally biased region" description="Basic residues" evidence="2">
    <location>
        <begin position="34"/>
        <end position="45"/>
    </location>
</feature>
<feature type="domain" description="C2H2-type" evidence="3">
    <location>
        <begin position="19"/>
        <end position="49"/>
    </location>
</feature>
<feature type="region of interest" description="Disordered" evidence="2">
    <location>
        <begin position="146"/>
        <end position="203"/>
    </location>
</feature>
<evidence type="ECO:0000313" key="4">
    <source>
        <dbReference type="EMBL" id="OMP10801.1"/>
    </source>
</evidence>
<evidence type="ECO:0000313" key="5">
    <source>
        <dbReference type="Proteomes" id="UP000187203"/>
    </source>
</evidence>
<reference evidence="5" key="1">
    <citation type="submission" date="2013-09" db="EMBL/GenBank/DDBJ databases">
        <title>Corchorus olitorius genome sequencing.</title>
        <authorList>
            <person name="Alam M."/>
            <person name="Haque M.S."/>
            <person name="Islam M.S."/>
            <person name="Emdad E.M."/>
            <person name="Islam M.M."/>
            <person name="Ahmed B."/>
            <person name="Halim A."/>
            <person name="Hossen Q.M.M."/>
            <person name="Hossain M.Z."/>
            <person name="Ahmed R."/>
            <person name="Khan M.M."/>
            <person name="Islam R."/>
            <person name="Rashid M.M."/>
            <person name="Khan S.A."/>
            <person name="Rahman M.S."/>
            <person name="Alam M."/>
            <person name="Yahiya A.S."/>
            <person name="Khan M.S."/>
            <person name="Azam M.S."/>
            <person name="Haque T."/>
            <person name="Lashkar M.Z.H."/>
            <person name="Akhand A.I."/>
            <person name="Morshed G."/>
            <person name="Roy S."/>
            <person name="Uddin K.S."/>
            <person name="Rabeya T."/>
            <person name="Hossain A.S."/>
            <person name="Chowdhury A."/>
            <person name="Snigdha A.R."/>
            <person name="Mortoza M.S."/>
            <person name="Matin S.A."/>
            <person name="Hoque S.M.E."/>
            <person name="Islam M.K."/>
            <person name="Roy D.K."/>
            <person name="Haider R."/>
            <person name="Moosa M.M."/>
            <person name="Elias S.M."/>
            <person name="Hasan A.M."/>
            <person name="Jahan S."/>
            <person name="Shafiuddin M."/>
            <person name="Mahmood N."/>
            <person name="Shommy N.S."/>
        </authorList>
    </citation>
    <scope>NUCLEOTIDE SEQUENCE [LARGE SCALE GENOMIC DNA]</scope>
    <source>
        <strain evidence="5">cv. O-4</strain>
    </source>
</reference>
<evidence type="ECO:0000259" key="3">
    <source>
        <dbReference type="PROSITE" id="PS50157"/>
    </source>
</evidence>
<feature type="region of interest" description="Disordered" evidence="2">
    <location>
        <begin position="442"/>
        <end position="524"/>
    </location>
</feature>
<feature type="region of interest" description="Disordered" evidence="2">
    <location>
        <begin position="333"/>
        <end position="359"/>
    </location>
</feature>
<accession>A0A1R3KUN0</accession>
<keyword evidence="1" id="KW-0862">Zinc</keyword>
<dbReference type="Proteomes" id="UP000187203">
    <property type="component" value="Unassembled WGS sequence"/>
</dbReference>
<sequence>MLVDMISFNFAGHESHGVYVCHKCGYQFPNAHPSAKHRRSHKKHCGKTEGSKLDDSAHSPASDDSDEDPKTPIAQVPIAVERGSVEKSIGGIGAMSTRSEYEEFSDAPMEFQDSGLNLGRQDSFYDASQADKIAEKDLTATISFKDCEDTEFDQSQRNSVDGNEKENPVSESMPPLPSVTLEHQDPGLSYNKDSDDRNGYSSDMVLINSETLAAVSAESGKASAANSVAESSQEPDADENEEGKSNRNLAGGLPLPSEHSGETSESVSASEKRPETDAAQGADSATSVNLNEVDDKEDSVSVSEKRLEVTSEKLLTEDIAQLKEKEQVHSTFELKTDAAQGADSATSVNSNEVDDKELSGNDSVYVLSVPNDLPLVDNAESKLEGFKDQRVKLPQTEALVCDEIITDKGEVRDAVSQEKFDTNRVDEDIKVEKSAMVKEVIGEGKGDACQINKGSDALESPVTGTTENDKDNKSSSLEEKQLVDVSDDLDQTVYPDVDPDDGARKSNNVVGSDDMGISERAVGIDNRRIDDENYVKNTERSCESSDDSSLSQKNPGSDLLEVDNSHDNGIRTAEKFNVVEIGGLDSSIKSNAISESIGTHHQSPVVTEEVNIEQVRALLDAEAPEVNRVSNSYDDNKECEINRDNEVQGDAGEGFKASALDHSGGNEFDRTSEDKLKRELIHLPLDAEPTSQISGAVDDSHTKESGGDASGISTTSLQGEADNVSVKHPLDTTVVDVSVETSSQTDSLEGHWGSVSVLSTLSDNVAVIDTESLPSTGSHALAGEKANIKPKVASEEQNNDKSEEFEPPSFMTLVEPGVGEQKAADTEIQREQNAQNPRASPLQAGWFPSLTHVANESQGRKKNEEIIEKVTNWNAKQHTPLKNLLGEADTESKPKSPNSKESPAVGIPREEKVAKDNGALGTKVSSILGPEAPETGPTIAETGKEWNSPARYPADIKREKRKVKGRPLWTQFQRARSQRILTKSDCWFSNLHPKPTKSGRLKVVFLRAIESIKQNMYEAGDHPGVENNTESEIIIPGRRSIERAIQDRLAMKVEETSEAESSTLGFEFEVVARKRDVEKFGETKEALNWNEVGSDSDFEFKVENQFQGGREEIDGINNPNCPTLRDLIISNDNDVDETSVHLRNISSDASLGMATTNKPSIEEVTPRVAEKLNLEERNNELEAYILDKLSGLQPSFRTLFEPSAVSTSSSTAACSFEYRTGRQEPKKSKWKKKIEDVVAKITNSGSKKPQQYLPVGSDLYETEVKGILKMRWEEERKKNQRTKWPTSCFCSCYPCCSNKSNGRRNLEEWEFQLEEYYSSTW</sequence>
<feature type="region of interest" description="Disordered" evidence="2">
    <location>
        <begin position="687"/>
        <end position="723"/>
    </location>
</feature>
<feature type="region of interest" description="Disordered" evidence="2">
    <location>
        <begin position="32"/>
        <end position="84"/>
    </location>
</feature>
<feature type="region of interest" description="Disordered" evidence="2">
    <location>
        <begin position="215"/>
        <end position="309"/>
    </location>
</feature>
<keyword evidence="1" id="KW-0863">Zinc-finger</keyword>
<feature type="region of interest" description="Disordered" evidence="2">
    <location>
        <begin position="537"/>
        <end position="559"/>
    </location>
</feature>
<proteinExistence type="predicted"/>
<comment type="caution">
    <text evidence="4">The sequence shown here is derived from an EMBL/GenBank/DDBJ whole genome shotgun (WGS) entry which is preliminary data.</text>
</comment>
<feature type="region of interest" description="Disordered" evidence="2">
    <location>
        <begin position="877"/>
        <end position="956"/>
    </location>
</feature>
<dbReference type="STRING" id="93759.A0A1R3KUN0"/>
<feature type="region of interest" description="Disordered" evidence="2">
    <location>
        <begin position="648"/>
        <end position="670"/>
    </location>
</feature>
<feature type="compositionally biased region" description="Basic and acidic residues" evidence="2">
    <location>
        <begin position="46"/>
        <end position="57"/>
    </location>
</feature>
<dbReference type="PANTHER" id="PTHR35746:SF1">
    <property type="entry name" value="PENTATRICOPEPTIDE REPEAT (PPR) SUPERFAMILY PROTEIN"/>
    <property type="match status" value="1"/>
</dbReference>
<evidence type="ECO:0000256" key="2">
    <source>
        <dbReference type="SAM" id="MobiDB-lite"/>
    </source>
</evidence>
<dbReference type="PANTHER" id="PTHR35746">
    <property type="entry name" value="PENTATRICOPEPTIDE REPEAT (PPR) SUPERFAMILY PROTEIN"/>
    <property type="match status" value="1"/>
</dbReference>
<dbReference type="GO" id="GO:0008270">
    <property type="term" value="F:zinc ion binding"/>
    <property type="evidence" value="ECO:0007669"/>
    <property type="project" value="UniProtKB-KW"/>
</dbReference>
<organism evidence="4 5">
    <name type="scientific">Corchorus olitorius</name>
    <dbReference type="NCBI Taxonomy" id="93759"/>
    <lineage>
        <taxon>Eukaryota</taxon>
        <taxon>Viridiplantae</taxon>
        <taxon>Streptophyta</taxon>
        <taxon>Embryophyta</taxon>
        <taxon>Tracheophyta</taxon>
        <taxon>Spermatophyta</taxon>
        <taxon>Magnoliopsida</taxon>
        <taxon>eudicotyledons</taxon>
        <taxon>Gunneridae</taxon>
        <taxon>Pentapetalae</taxon>
        <taxon>rosids</taxon>
        <taxon>malvids</taxon>
        <taxon>Malvales</taxon>
        <taxon>Malvaceae</taxon>
        <taxon>Grewioideae</taxon>
        <taxon>Apeibeae</taxon>
        <taxon>Corchorus</taxon>
    </lineage>
</organism>
<keyword evidence="1" id="KW-0479">Metal-binding</keyword>
<dbReference type="PROSITE" id="PS00028">
    <property type="entry name" value="ZINC_FINGER_C2H2_1"/>
    <property type="match status" value="1"/>
</dbReference>
<gene>
    <name evidence="4" type="ORF">COLO4_04260</name>
</gene>
<dbReference type="InterPro" id="IPR013087">
    <property type="entry name" value="Znf_C2H2_type"/>
</dbReference>
<dbReference type="PROSITE" id="PS50157">
    <property type="entry name" value="ZINC_FINGER_C2H2_2"/>
    <property type="match status" value="1"/>
</dbReference>
<feature type="region of interest" description="Disordered" evidence="2">
    <location>
        <begin position="819"/>
        <end position="846"/>
    </location>
</feature>
<feature type="compositionally biased region" description="Basic and acidic residues" evidence="2">
    <location>
        <begin position="467"/>
        <end position="482"/>
    </location>
</feature>
<evidence type="ECO:0000256" key="1">
    <source>
        <dbReference type="PROSITE-ProRule" id="PRU00042"/>
    </source>
</evidence>
<keyword evidence="5" id="KW-1185">Reference proteome</keyword>
<dbReference type="OrthoDB" id="1939753at2759"/>
<name>A0A1R3KUN0_9ROSI</name>
<protein>
    <recommendedName>
        <fullName evidence="3">C2H2-type domain-containing protein</fullName>
    </recommendedName>
</protein>
<dbReference type="EMBL" id="AWUE01011261">
    <property type="protein sequence ID" value="OMP10801.1"/>
    <property type="molecule type" value="Genomic_DNA"/>
</dbReference>